<dbReference type="InterPro" id="IPR001461">
    <property type="entry name" value="Aspartic_peptidase_A1"/>
</dbReference>
<dbReference type="PROSITE" id="PS51767">
    <property type="entry name" value="PEPTIDASE_A1"/>
    <property type="match status" value="1"/>
</dbReference>
<proteinExistence type="inferred from homology"/>
<comment type="caution">
    <text evidence="5">The sequence shown here is derived from an EMBL/GenBank/DDBJ whole genome shotgun (WGS) entry which is preliminary data.</text>
</comment>
<dbReference type="Proteomes" id="UP001454036">
    <property type="component" value="Unassembled WGS sequence"/>
</dbReference>
<keyword evidence="5" id="KW-0645">Protease</keyword>
<feature type="signal peptide" evidence="3">
    <location>
        <begin position="1"/>
        <end position="31"/>
    </location>
</feature>
<evidence type="ECO:0000313" key="6">
    <source>
        <dbReference type="Proteomes" id="UP001454036"/>
    </source>
</evidence>
<evidence type="ECO:0000256" key="3">
    <source>
        <dbReference type="SAM" id="SignalP"/>
    </source>
</evidence>
<dbReference type="InterPro" id="IPR021109">
    <property type="entry name" value="Peptidase_aspartic_dom_sf"/>
</dbReference>
<organism evidence="5 6">
    <name type="scientific">Lithospermum erythrorhizon</name>
    <name type="common">Purple gromwell</name>
    <name type="synonym">Lithospermum officinale var. erythrorhizon</name>
    <dbReference type="NCBI Taxonomy" id="34254"/>
    <lineage>
        <taxon>Eukaryota</taxon>
        <taxon>Viridiplantae</taxon>
        <taxon>Streptophyta</taxon>
        <taxon>Embryophyta</taxon>
        <taxon>Tracheophyta</taxon>
        <taxon>Spermatophyta</taxon>
        <taxon>Magnoliopsida</taxon>
        <taxon>eudicotyledons</taxon>
        <taxon>Gunneridae</taxon>
        <taxon>Pentapetalae</taxon>
        <taxon>asterids</taxon>
        <taxon>lamiids</taxon>
        <taxon>Boraginales</taxon>
        <taxon>Boraginaceae</taxon>
        <taxon>Boraginoideae</taxon>
        <taxon>Lithospermeae</taxon>
        <taxon>Lithospermum</taxon>
    </lineage>
</organism>
<feature type="active site" evidence="2">
    <location>
        <position position="374"/>
    </location>
</feature>
<dbReference type="FunFam" id="2.40.70.10:FF:000021">
    <property type="entry name" value="Aspartyl protease AED1"/>
    <property type="match status" value="1"/>
</dbReference>
<dbReference type="PANTHER" id="PTHR13683">
    <property type="entry name" value="ASPARTYL PROTEASES"/>
    <property type="match status" value="1"/>
</dbReference>
<feature type="chain" id="PRO_5043909890" evidence="3">
    <location>
        <begin position="32"/>
        <end position="495"/>
    </location>
</feature>
<dbReference type="InterPro" id="IPR032861">
    <property type="entry name" value="TAXi_N"/>
</dbReference>
<sequence>MAFNQEYSNFTSIVVTLFFLLCWLKPQGHYALNQNMNHQPPLYHTISVSSLISTNDKSSCNNIVPTSTSNGHSKRKASLRVAHKYGACSSSPQGGNKAETNANLAHEILSHDQARVESIKARLEKFNSNKDLSDTKTTTLPAHRGTDLRTLNYVVEVGLGTPAKQLSLVFDTGSDITWTQCQPCAKSCYQQQQPIFDPSKSTSFSNISCSSPLCSELESATGNSPRCANNSTCVYEINYGDNSFTVGIFGKEKLTLSGGELLENIPFGCGQNNVGLFGATAGLIGLGRDPLSIVSQTAQKYGKVFSYCLPTTKSTSGGYLSFGRSGLNANLQYTQLSTSDDPYYIIQMTAITVGGSPVPISATDLKSDGESIIDSGTVITRLPASIYKPMRDAFKKQMARYKMAQPISIYDTCYDFSNEKEINVPIISFTFGGSNVKVDIPSDGVFYQVNGGVSQVCLAFAEDSVNIFGNSQQQTLEVVYDVAGGKIGFAPNGCT</sequence>
<dbReference type="Pfam" id="PF14543">
    <property type="entry name" value="TAXi_N"/>
    <property type="match status" value="1"/>
</dbReference>
<dbReference type="FunFam" id="2.40.70.10:FF:000049">
    <property type="entry name" value="Aspartyl protease AED1"/>
    <property type="match status" value="1"/>
</dbReference>
<dbReference type="AlphaFoldDB" id="A0AAV3RES8"/>
<dbReference type="PROSITE" id="PS00141">
    <property type="entry name" value="ASP_PROTEASE"/>
    <property type="match status" value="1"/>
</dbReference>
<keyword evidence="6" id="KW-1185">Reference proteome</keyword>
<dbReference type="Gene3D" id="2.40.70.10">
    <property type="entry name" value="Acid Proteases"/>
    <property type="match status" value="2"/>
</dbReference>
<feature type="active site" evidence="2">
    <location>
        <position position="171"/>
    </location>
</feature>
<dbReference type="Pfam" id="PF14541">
    <property type="entry name" value="TAXi_C"/>
    <property type="match status" value="1"/>
</dbReference>
<evidence type="ECO:0000313" key="5">
    <source>
        <dbReference type="EMBL" id="GAA0173743.1"/>
    </source>
</evidence>
<dbReference type="InterPro" id="IPR001969">
    <property type="entry name" value="Aspartic_peptidase_AS"/>
</dbReference>
<protein>
    <submittedName>
        <fullName evidence="5">Aspartic protease</fullName>
    </submittedName>
</protein>
<feature type="domain" description="Peptidase A1" evidence="4">
    <location>
        <begin position="153"/>
        <end position="490"/>
    </location>
</feature>
<dbReference type="PANTHER" id="PTHR13683:SF750">
    <property type="entry name" value="ASPARTYL PROTEASE AED1"/>
    <property type="match status" value="1"/>
</dbReference>
<accession>A0AAV3RES8</accession>
<comment type="similarity">
    <text evidence="1">Belongs to the peptidase A1 family.</text>
</comment>
<dbReference type="GO" id="GO:0004190">
    <property type="term" value="F:aspartic-type endopeptidase activity"/>
    <property type="evidence" value="ECO:0007669"/>
    <property type="project" value="InterPro"/>
</dbReference>
<evidence type="ECO:0000259" key="4">
    <source>
        <dbReference type="PROSITE" id="PS51767"/>
    </source>
</evidence>
<name>A0AAV3RES8_LITER</name>
<dbReference type="SUPFAM" id="SSF50630">
    <property type="entry name" value="Acid proteases"/>
    <property type="match status" value="1"/>
</dbReference>
<gene>
    <name evidence="5" type="ORF">LIER_27298</name>
</gene>
<dbReference type="CDD" id="cd05472">
    <property type="entry name" value="cnd41_like"/>
    <property type="match status" value="1"/>
</dbReference>
<reference evidence="5 6" key="1">
    <citation type="submission" date="2024-01" db="EMBL/GenBank/DDBJ databases">
        <title>The complete chloroplast genome sequence of Lithospermum erythrorhizon: insights into the phylogenetic relationship among Boraginaceae species and the maternal lineages of purple gromwells.</title>
        <authorList>
            <person name="Okada T."/>
            <person name="Watanabe K."/>
        </authorList>
    </citation>
    <scope>NUCLEOTIDE SEQUENCE [LARGE SCALE GENOMIC DNA]</scope>
</reference>
<dbReference type="InterPro" id="IPR033873">
    <property type="entry name" value="CND41-like"/>
</dbReference>
<evidence type="ECO:0000256" key="1">
    <source>
        <dbReference type="ARBA" id="ARBA00007447"/>
    </source>
</evidence>
<dbReference type="InterPro" id="IPR033121">
    <property type="entry name" value="PEPTIDASE_A1"/>
</dbReference>
<dbReference type="EMBL" id="BAABME010008747">
    <property type="protein sequence ID" value="GAA0173743.1"/>
    <property type="molecule type" value="Genomic_DNA"/>
</dbReference>
<evidence type="ECO:0000256" key="2">
    <source>
        <dbReference type="PIRSR" id="PIRSR601461-1"/>
    </source>
</evidence>
<dbReference type="InterPro" id="IPR032799">
    <property type="entry name" value="TAXi_C"/>
</dbReference>
<keyword evidence="5" id="KW-0378">Hydrolase</keyword>
<keyword evidence="3" id="KW-0732">Signal</keyword>
<dbReference type="GO" id="GO:0006508">
    <property type="term" value="P:proteolysis"/>
    <property type="evidence" value="ECO:0007669"/>
    <property type="project" value="UniProtKB-KW"/>
</dbReference>